<evidence type="ECO:0000313" key="5">
    <source>
        <dbReference type="EMBL" id="CAD8261018.1"/>
    </source>
</evidence>
<evidence type="ECO:0000256" key="1">
    <source>
        <dbReference type="ARBA" id="ARBA00010378"/>
    </source>
</evidence>
<dbReference type="PRINTS" id="PR00819">
    <property type="entry name" value="CBXCFQXSUPER"/>
</dbReference>
<dbReference type="PANTHER" id="PTHR43392">
    <property type="entry name" value="AAA-TYPE ATPASE FAMILY PROTEIN / ANKYRIN REPEAT FAMILY PROTEIN"/>
    <property type="match status" value="1"/>
</dbReference>
<dbReference type="Gene3D" id="1.10.8.60">
    <property type="match status" value="1"/>
</dbReference>
<gene>
    <name evidence="5" type="ORF">PPYR1160_LOCUS10520</name>
</gene>
<proteinExistence type="inferred from homology"/>
<evidence type="ECO:0000256" key="2">
    <source>
        <dbReference type="ARBA" id="ARBA00022741"/>
    </source>
</evidence>
<dbReference type="InterPro" id="IPR003959">
    <property type="entry name" value="ATPase_AAA_core"/>
</dbReference>
<dbReference type="Gene3D" id="3.40.50.300">
    <property type="entry name" value="P-loop containing nucleotide triphosphate hydrolases"/>
    <property type="match status" value="1"/>
</dbReference>
<dbReference type="InterPro" id="IPR003593">
    <property type="entry name" value="AAA+_ATPase"/>
</dbReference>
<dbReference type="GO" id="GO:0016887">
    <property type="term" value="F:ATP hydrolysis activity"/>
    <property type="evidence" value="ECO:0007669"/>
    <property type="project" value="InterPro"/>
</dbReference>
<dbReference type="AlphaFoldDB" id="A0A7R9UDT8"/>
<dbReference type="InterPro" id="IPR050773">
    <property type="entry name" value="CbxX/CfxQ_RuBisCO_ESX"/>
</dbReference>
<evidence type="ECO:0000256" key="3">
    <source>
        <dbReference type="ARBA" id="ARBA00022840"/>
    </source>
</evidence>
<keyword evidence="3" id="KW-0067">ATP-binding</keyword>
<name>A0A7R9UDT8_9STRA</name>
<protein>
    <recommendedName>
        <fullName evidence="4">AAA+ ATPase domain-containing protein</fullName>
    </recommendedName>
</protein>
<dbReference type="EMBL" id="HBEA01013799">
    <property type="protein sequence ID" value="CAD8261018.1"/>
    <property type="molecule type" value="Transcribed_RNA"/>
</dbReference>
<evidence type="ECO:0000259" key="4">
    <source>
        <dbReference type="SMART" id="SM00382"/>
    </source>
</evidence>
<comment type="similarity">
    <text evidence="1">Belongs to the CbxX/CfxQ family.</text>
</comment>
<dbReference type="SUPFAM" id="SSF52540">
    <property type="entry name" value="P-loop containing nucleoside triphosphate hydrolases"/>
    <property type="match status" value="1"/>
</dbReference>
<dbReference type="InterPro" id="IPR027417">
    <property type="entry name" value="P-loop_NTPase"/>
</dbReference>
<organism evidence="5">
    <name type="scientific">Pinguiococcus pyrenoidosus</name>
    <dbReference type="NCBI Taxonomy" id="172671"/>
    <lineage>
        <taxon>Eukaryota</taxon>
        <taxon>Sar</taxon>
        <taxon>Stramenopiles</taxon>
        <taxon>Ochrophyta</taxon>
        <taxon>Pinguiophyceae</taxon>
        <taxon>Pinguiochrysidales</taxon>
        <taxon>Pinguiochrysidaceae</taxon>
        <taxon>Pinguiococcus</taxon>
    </lineage>
</organism>
<keyword evidence="2" id="KW-0547">Nucleotide-binding</keyword>
<dbReference type="PANTHER" id="PTHR43392:SF2">
    <property type="entry name" value="AAA-TYPE ATPASE FAMILY PROTEIN _ ANKYRIN REPEAT FAMILY PROTEIN"/>
    <property type="match status" value="1"/>
</dbReference>
<dbReference type="Pfam" id="PF00004">
    <property type="entry name" value="AAA"/>
    <property type="match status" value="1"/>
</dbReference>
<dbReference type="GO" id="GO:0005524">
    <property type="term" value="F:ATP binding"/>
    <property type="evidence" value="ECO:0007669"/>
    <property type="project" value="UniProtKB-KW"/>
</dbReference>
<sequence>MFHTVITGPPGVGKSCLCRLLARLYISLGITSNATIKQVRRSDLVGEYLGQTAAKTQRAIDQAAGGVLIIDEAYALGPIRSQERPMADSYAQECLNTLNQNLTEGKGQFICIIAGYRDQLDRHFFGANPGLRRRFSFRYDLDGYTSAELGQIMVRMCEQSGFGVDPAFSERMQTGNYKLDDKAPFNNFAGDVETLLLHAKIAHARRVFGRLAGHKTLDEEDVENGLRQMTQLGRVGHEARRNDMIYV</sequence>
<dbReference type="SMART" id="SM00382">
    <property type="entry name" value="AAA"/>
    <property type="match status" value="1"/>
</dbReference>
<dbReference type="InterPro" id="IPR000641">
    <property type="entry name" value="CbxX/CfxQ"/>
</dbReference>
<feature type="domain" description="AAA+ ATPase" evidence="4">
    <location>
        <begin position="1"/>
        <end position="141"/>
    </location>
</feature>
<reference evidence="5" key="1">
    <citation type="submission" date="2021-01" db="EMBL/GenBank/DDBJ databases">
        <authorList>
            <person name="Corre E."/>
            <person name="Pelletier E."/>
            <person name="Niang G."/>
            <person name="Scheremetjew M."/>
            <person name="Finn R."/>
            <person name="Kale V."/>
            <person name="Holt S."/>
            <person name="Cochrane G."/>
            <person name="Meng A."/>
            <person name="Brown T."/>
            <person name="Cohen L."/>
        </authorList>
    </citation>
    <scope>NUCLEOTIDE SEQUENCE</scope>
    <source>
        <strain evidence="5">CCMP2078</strain>
    </source>
</reference>
<accession>A0A7R9UDT8</accession>